<feature type="transmembrane region" description="Helical" evidence="1">
    <location>
        <begin position="72"/>
        <end position="89"/>
    </location>
</feature>
<keyword evidence="1" id="KW-0812">Transmembrane</keyword>
<dbReference type="SUPFAM" id="SSF46955">
    <property type="entry name" value="Putative DNA-binding domain"/>
    <property type="match status" value="1"/>
</dbReference>
<keyword evidence="3" id="KW-1185">Reference proteome</keyword>
<evidence type="ECO:0000313" key="3">
    <source>
        <dbReference type="Proteomes" id="UP001241656"/>
    </source>
</evidence>
<dbReference type="EMBL" id="CP124855">
    <property type="protein sequence ID" value="WHF51446.1"/>
    <property type="molecule type" value="Genomic_DNA"/>
</dbReference>
<gene>
    <name evidence="2" type="ORF">QGN23_13620</name>
</gene>
<proteinExistence type="predicted"/>
<sequence>MKSFNFITDGDFLEWYQEVSRVHKELAEGTIPLTKENILMEHEVCELLGVTARTLRKYRQQKYLGFVKMEGLIFYLKPLLYLDLFLLYYRPKMER</sequence>
<dbReference type="Proteomes" id="UP001241656">
    <property type="component" value="Chromosome"/>
</dbReference>
<organism evidence="2 3">
    <name type="scientific">Chryseobacterium gotjawalense</name>
    <dbReference type="NCBI Taxonomy" id="3042315"/>
    <lineage>
        <taxon>Bacteria</taxon>
        <taxon>Pseudomonadati</taxon>
        <taxon>Bacteroidota</taxon>
        <taxon>Flavobacteriia</taxon>
        <taxon>Flavobacteriales</taxon>
        <taxon>Weeksellaceae</taxon>
        <taxon>Chryseobacterium group</taxon>
        <taxon>Chryseobacterium</taxon>
    </lineage>
</organism>
<reference evidence="2 3" key="1">
    <citation type="submission" date="2023-05" db="EMBL/GenBank/DDBJ databases">
        <title>Genomic insight into Chryseobacterium sp. wdc7 isolated forest soil (Gotjawal).</title>
        <authorList>
            <person name="Park S.-J."/>
        </authorList>
    </citation>
    <scope>NUCLEOTIDE SEQUENCE [LARGE SCALE GENOMIC DNA]</scope>
    <source>
        <strain evidence="3">wdc7</strain>
    </source>
</reference>
<dbReference type="InterPro" id="IPR009061">
    <property type="entry name" value="DNA-bd_dom_put_sf"/>
</dbReference>
<evidence type="ECO:0008006" key="4">
    <source>
        <dbReference type="Google" id="ProtNLM"/>
    </source>
</evidence>
<keyword evidence="1" id="KW-0472">Membrane</keyword>
<evidence type="ECO:0000313" key="2">
    <source>
        <dbReference type="EMBL" id="WHF51446.1"/>
    </source>
</evidence>
<keyword evidence="1" id="KW-1133">Transmembrane helix</keyword>
<name>A0ABY8RBV7_9FLAO</name>
<protein>
    <recommendedName>
        <fullName evidence="4">DNA-binding protein</fullName>
    </recommendedName>
</protein>
<accession>A0ABY8RBV7</accession>
<dbReference type="RefSeq" id="WP_282904789.1">
    <property type="nucleotide sequence ID" value="NZ_CP124855.1"/>
</dbReference>
<evidence type="ECO:0000256" key="1">
    <source>
        <dbReference type="SAM" id="Phobius"/>
    </source>
</evidence>